<gene>
    <name evidence="1" type="ORF">OFUS_LOCUS5587</name>
</gene>
<evidence type="ECO:0000313" key="1">
    <source>
        <dbReference type="EMBL" id="CAH1778707.1"/>
    </source>
</evidence>
<evidence type="ECO:0000313" key="2">
    <source>
        <dbReference type="Proteomes" id="UP000749559"/>
    </source>
</evidence>
<reference evidence="1" key="1">
    <citation type="submission" date="2022-03" db="EMBL/GenBank/DDBJ databases">
        <authorList>
            <person name="Martin C."/>
        </authorList>
    </citation>
    <scope>NUCLEOTIDE SEQUENCE</scope>
</reference>
<accession>A0A8J1UW20</accession>
<keyword evidence="2" id="KW-1185">Reference proteome</keyword>
<dbReference type="GO" id="GO:0005739">
    <property type="term" value="C:mitochondrion"/>
    <property type="evidence" value="ECO:0007669"/>
    <property type="project" value="TreeGrafter"/>
</dbReference>
<dbReference type="Pfam" id="PF14688">
    <property type="entry name" value="DUF4461"/>
    <property type="match status" value="1"/>
</dbReference>
<dbReference type="InterPro" id="IPR028031">
    <property type="entry name" value="DUF4460"/>
</dbReference>
<dbReference type="Pfam" id="PF14687">
    <property type="entry name" value="DUF4460"/>
    <property type="match status" value="1"/>
</dbReference>
<dbReference type="PANTHER" id="PTHR31596:SF1">
    <property type="entry name" value="T-CELL ACTIVATION INHIBITOR, MITOCHONDRIAL"/>
    <property type="match status" value="1"/>
</dbReference>
<dbReference type="EMBL" id="CAIIXF020000003">
    <property type="protein sequence ID" value="CAH1778707.1"/>
    <property type="molecule type" value="Genomic_DNA"/>
</dbReference>
<dbReference type="Proteomes" id="UP000749559">
    <property type="component" value="Unassembled WGS sequence"/>
</dbReference>
<organism evidence="1 2">
    <name type="scientific">Owenia fusiformis</name>
    <name type="common">Polychaete worm</name>
    <dbReference type="NCBI Taxonomy" id="6347"/>
    <lineage>
        <taxon>Eukaryota</taxon>
        <taxon>Metazoa</taxon>
        <taxon>Spiralia</taxon>
        <taxon>Lophotrochozoa</taxon>
        <taxon>Annelida</taxon>
        <taxon>Polychaeta</taxon>
        <taxon>Sedentaria</taxon>
        <taxon>Canalipalpata</taxon>
        <taxon>Sabellida</taxon>
        <taxon>Oweniida</taxon>
        <taxon>Oweniidae</taxon>
        <taxon>Owenia</taxon>
    </lineage>
</organism>
<proteinExistence type="predicted"/>
<dbReference type="PANTHER" id="PTHR31596">
    <property type="entry name" value="T-CELL ACTIVATION INHIBITOR, MITOCHONDRIAL"/>
    <property type="match status" value="1"/>
</dbReference>
<dbReference type="OrthoDB" id="4238at2759"/>
<protein>
    <submittedName>
        <fullName evidence="1">Uncharacterized protein</fullName>
    </submittedName>
</protein>
<dbReference type="InterPro" id="IPR027989">
    <property type="entry name" value="DUF4461"/>
</dbReference>
<dbReference type="AlphaFoldDB" id="A0A8J1UW20"/>
<dbReference type="InterPro" id="IPR027986">
    <property type="entry name" value="TCAIM"/>
</dbReference>
<name>A0A8J1UW20_OWEFU</name>
<comment type="caution">
    <text evidence="1">The sequence shown here is derived from an EMBL/GenBank/DDBJ whole genome shotgun (WGS) entry which is preliminary data.</text>
</comment>
<sequence>MICATRQSSRVLRCLMLWPLCPKLRLYHQLTAQETQVALRPFYFAVHPDLFGQFPVERKVNEESLKKLSEHIQTIQTGGHTRQNTIAFYFRNIKQKNSGIFQRVEIKLKADLRETIVELLRMCGLSLEFIDSIQRNGNKSRIPRQMFGTSQWIREWEKQFHQEDAKENTKSHLGSWLQRNVPRAKENAINNQPIRKETEKLKRMLIEELGLIDIVWDSDWRYCHFIACLKSFYRLLAEQPVTMKALRGRCLIFTQVTGVSIHGNVLLGKEEVPHNWFKMITNIKQFRDIIEVIPTYEEMLSSYLNNVEIKQHSSDPHALLYLKQLQTLVGSLKKHHYDGDDPKLLGDWSYLQLVVESGAGPLSLSPSGQFSVPTSCPASLVIAFLMQNRNTAQERIHKQKLLNIEEKSIIEQCVYELELHSLKKENNISSADMIYCCRRLHKLYMSEMASNVQLLQGANINVSTYYAVQQDGTLTVPWNWTDL</sequence>